<keyword evidence="1" id="KW-0732">Signal</keyword>
<evidence type="ECO:0008006" key="4">
    <source>
        <dbReference type="Google" id="ProtNLM"/>
    </source>
</evidence>
<dbReference type="RefSeq" id="WP_155035832.1">
    <property type="nucleotide sequence ID" value="NZ_JAYMMG010000019.1"/>
</dbReference>
<protein>
    <recommendedName>
        <fullName evidence="4">T9SS C-terminal target domain-containing protein</fullName>
    </recommendedName>
</protein>
<feature type="signal peptide" evidence="1">
    <location>
        <begin position="1"/>
        <end position="25"/>
    </location>
</feature>
<evidence type="ECO:0000256" key="1">
    <source>
        <dbReference type="SAM" id="SignalP"/>
    </source>
</evidence>
<reference evidence="2 3" key="1">
    <citation type="journal article" date="2006" name="Int. J. Syst. Evol. Microbiol.">
        <title>Myroides pelagicus sp. nov., isolated from seawater in Thailand.</title>
        <authorList>
            <person name="Yoon J."/>
            <person name="Maneerat S."/>
            <person name="Kawai F."/>
            <person name="Yokota A."/>
        </authorList>
    </citation>
    <scope>NUCLEOTIDE SEQUENCE [LARGE SCALE GENOMIC DNA]</scope>
    <source>
        <strain evidence="2 3">SM1T</strain>
    </source>
</reference>
<comment type="caution">
    <text evidence="2">The sequence shown here is derived from an EMBL/GenBank/DDBJ whole genome shotgun (WGS) entry which is preliminary data.</text>
</comment>
<dbReference type="EMBL" id="WMJY01000015">
    <property type="protein sequence ID" value="MTH29837.1"/>
    <property type="molecule type" value="Genomic_DNA"/>
</dbReference>
<dbReference type="Proteomes" id="UP000488936">
    <property type="component" value="Unassembled WGS sequence"/>
</dbReference>
<sequence>MKKRLLVNALMLLVFFLGIGGQAYAQFTVQEDFKGSSTKKNNVIFIGGAYLTASDNATVQKDNNGDGWLRLTEAKGTKSGGVIIDEAFSSDKGVVLDFEYKTWRTKEGADDVSALPAGTPKRGGDGFTVFLLDGNTLGDRVTLGGTGHNLGYGGSQGYNDALTNGYLGLGLDEYGNYIFAGTNGIREVRLRKDGYWYEDGTNETEQLRYSLKNSVGLRGKSNYQNNTPLIGYKTIAS</sequence>
<keyword evidence="3" id="KW-1185">Reference proteome</keyword>
<evidence type="ECO:0000313" key="3">
    <source>
        <dbReference type="Proteomes" id="UP000488936"/>
    </source>
</evidence>
<evidence type="ECO:0000313" key="2">
    <source>
        <dbReference type="EMBL" id="MTH29837.1"/>
    </source>
</evidence>
<name>A0A7K1GLU0_9FLAO</name>
<gene>
    <name evidence="2" type="ORF">GJV77_07885</name>
</gene>
<accession>A0A7K1GLU0</accession>
<dbReference type="AlphaFoldDB" id="A0A7K1GLU0"/>
<dbReference type="InterPro" id="IPR013320">
    <property type="entry name" value="ConA-like_dom_sf"/>
</dbReference>
<dbReference type="GO" id="GO:0004553">
    <property type="term" value="F:hydrolase activity, hydrolyzing O-glycosyl compounds"/>
    <property type="evidence" value="ECO:0007669"/>
    <property type="project" value="UniProtKB-ARBA"/>
</dbReference>
<dbReference type="OrthoDB" id="5726170at2"/>
<proteinExistence type="predicted"/>
<dbReference type="SUPFAM" id="SSF49899">
    <property type="entry name" value="Concanavalin A-like lectins/glucanases"/>
    <property type="match status" value="1"/>
</dbReference>
<feature type="chain" id="PRO_5029536465" description="T9SS C-terminal target domain-containing protein" evidence="1">
    <location>
        <begin position="26"/>
        <end position="237"/>
    </location>
</feature>
<dbReference type="Gene3D" id="2.60.120.200">
    <property type="match status" value="1"/>
</dbReference>
<organism evidence="2 3">
    <name type="scientific">Myroides pelagicus</name>
    <dbReference type="NCBI Taxonomy" id="270914"/>
    <lineage>
        <taxon>Bacteria</taxon>
        <taxon>Pseudomonadati</taxon>
        <taxon>Bacteroidota</taxon>
        <taxon>Flavobacteriia</taxon>
        <taxon>Flavobacteriales</taxon>
        <taxon>Flavobacteriaceae</taxon>
        <taxon>Myroides</taxon>
    </lineage>
</organism>
<dbReference type="GO" id="GO:0005975">
    <property type="term" value="P:carbohydrate metabolic process"/>
    <property type="evidence" value="ECO:0007669"/>
    <property type="project" value="UniProtKB-ARBA"/>
</dbReference>